<dbReference type="PROSITE" id="PS51464">
    <property type="entry name" value="SIS"/>
    <property type="match status" value="1"/>
</dbReference>
<evidence type="ECO:0000313" key="4">
    <source>
        <dbReference type="EMBL" id="EKE43132.1"/>
    </source>
</evidence>
<dbReference type="GO" id="GO:0016803">
    <property type="term" value="F:ether hydrolase activity"/>
    <property type="evidence" value="ECO:0007669"/>
    <property type="project" value="TreeGrafter"/>
</dbReference>
<dbReference type="InterPro" id="IPR040190">
    <property type="entry name" value="MURQ/GCKR"/>
</dbReference>
<evidence type="ECO:0000256" key="1">
    <source>
        <dbReference type="ARBA" id="ARBA00023239"/>
    </source>
</evidence>
<dbReference type="NCBIfam" id="NF009222">
    <property type="entry name" value="PRK12570.1"/>
    <property type="match status" value="1"/>
</dbReference>
<dbReference type="GO" id="GO:0046348">
    <property type="term" value="P:amino sugar catabolic process"/>
    <property type="evidence" value="ECO:0007669"/>
    <property type="project" value="InterPro"/>
</dbReference>
<gene>
    <name evidence="4" type="ORF">OCGS_2723</name>
</gene>
<dbReference type="PROSITE" id="PS01272">
    <property type="entry name" value="GCKR"/>
    <property type="match status" value="1"/>
</dbReference>
<sequence>MTTTETASSRFREIETWDSAEMMDAMIEGQLAAIAAVRSQAAIMAQAVDAAAARLEQGGRLIYLGAGTSGRIATLDAAELLPTFAWPPERAVSLMAGGSAAYTQSIEGAEDDTEAPVERLAALGLTGDDVVIGVAASGRTPFVRAGLAHARAQGALTVAVVNNAGTAVAGAAEIAIVPETGPEVLAGSTRMKAGTAQKAVLTCLSTGIFLKMGYVYRGRMVEMAPSNAKLRERAVEMIADLADVAPDIAEAALRDGGDSIKRAVVMLKRGVTPDEADALLVDAGGRLHRAIAPGFQAQSASDA</sequence>
<proteinExistence type="predicted"/>
<keyword evidence="1" id="KW-0456">Lyase</keyword>
<dbReference type="EMBL" id="AMGO01000068">
    <property type="protein sequence ID" value="EKE43132.1"/>
    <property type="molecule type" value="Genomic_DNA"/>
</dbReference>
<reference evidence="4 5" key="1">
    <citation type="journal article" date="2012" name="J. Bacteriol.">
        <title>Draft Genome Sequence of Oceaniovalibus guishaninsula JLT2003T.</title>
        <authorList>
            <person name="Tang K."/>
            <person name="Liu K."/>
            <person name="Jiao N."/>
        </authorList>
    </citation>
    <scope>NUCLEOTIDE SEQUENCE [LARGE SCALE GENOMIC DNA]</scope>
    <source>
        <strain evidence="4 5">JLT2003</strain>
    </source>
</reference>
<dbReference type="PANTHER" id="PTHR10088:SF4">
    <property type="entry name" value="GLUCOKINASE REGULATORY PROTEIN"/>
    <property type="match status" value="1"/>
</dbReference>
<dbReference type="InterPro" id="IPR001347">
    <property type="entry name" value="SIS_dom"/>
</dbReference>
<dbReference type="InterPro" id="IPR005488">
    <property type="entry name" value="Etherase_MurQ"/>
</dbReference>
<dbReference type="NCBIfam" id="NF003915">
    <property type="entry name" value="PRK05441.1"/>
    <property type="match status" value="1"/>
</dbReference>
<dbReference type="AlphaFoldDB" id="K2H981"/>
<dbReference type="PANTHER" id="PTHR10088">
    <property type="entry name" value="GLUCOKINASE REGULATORY PROTEIN"/>
    <property type="match status" value="1"/>
</dbReference>
<keyword evidence="5" id="KW-1185">Reference proteome</keyword>
<accession>K2H981</accession>
<feature type="domain" description="SIS" evidence="3">
    <location>
        <begin position="51"/>
        <end position="214"/>
    </location>
</feature>
<dbReference type="STRING" id="1231392.OCGS_2723"/>
<organism evidence="4 5">
    <name type="scientific">Oceaniovalibus guishaninsula JLT2003</name>
    <dbReference type="NCBI Taxonomy" id="1231392"/>
    <lineage>
        <taxon>Bacteria</taxon>
        <taxon>Pseudomonadati</taxon>
        <taxon>Pseudomonadota</taxon>
        <taxon>Alphaproteobacteria</taxon>
        <taxon>Rhodobacterales</taxon>
        <taxon>Roseobacteraceae</taxon>
        <taxon>Oceaniovalibus</taxon>
    </lineage>
</organism>
<dbReference type="PATRIC" id="fig|1231392.3.peg.2740"/>
<dbReference type="Gene3D" id="3.40.50.10490">
    <property type="entry name" value="Glucose-6-phosphate isomerase like protein, domain 1"/>
    <property type="match status" value="1"/>
</dbReference>
<evidence type="ECO:0000259" key="3">
    <source>
        <dbReference type="PROSITE" id="PS51464"/>
    </source>
</evidence>
<dbReference type="OrthoDB" id="9813395at2"/>
<dbReference type="InterPro" id="IPR005486">
    <property type="entry name" value="Glucokinase_regulatory_CS"/>
</dbReference>
<dbReference type="Gene3D" id="1.10.8.1080">
    <property type="match status" value="1"/>
</dbReference>
<dbReference type="Proteomes" id="UP000006765">
    <property type="component" value="Unassembled WGS sequence"/>
</dbReference>
<keyword evidence="2" id="KW-0119">Carbohydrate metabolism</keyword>
<dbReference type="GO" id="GO:0016835">
    <property type="term" value="F:carbon-oxygen lyase activity"/>
    <property type="evidence" value="ECO:0007669"/>
    <property type="project" value="InterPro"/>
</dbReference>
<evidence type="ECO:0000256" key="2">
    <source>
        <dbReference type="ARBA" id="ARBA00023277"/>
    </source>
</evidence>
<dbReference type="RefSeq" id="WP_007427875.1">
    <property type="nucleotide sequence ID" value="NZ_AMGO01000068.1"/>
</dbReference>
<dbReference type="GO" id="GO:0097367">
    <property type="term" value="F:carbohydrate derivative binding"/>
    <property type="evidence" value="ECO:0007669"/>
    <property type="project" value="InterPro"/>
</dbReference>
<protein>
    <submittedName>
        <fullName evidence="4">N-acetylmuramic acid 6-phosphate etherase</fullName>
    </submittedName>
</protein>
<dbReference type="InterPro" id="IPR046348">
    <property type="entry name" value="SIS_dom_sf"/>
</dbReference>
<dbReference type="eggNOG" id="COG2103">
    <property type="taxonomic scope" value="Bacteria"/>
</dbReference>
<dbReference type="GO" id="GO:0009254">
    <property type="term" value="P:peptidoglycan turnover"/>
    <property type="evidence" value="ECO:0007669"/>
    <property type="project" value="TreeGrafter"/>
</dbReference>
<dbReference type="CDD" id="cd05007">
    <property type="entry name" value="SIS_Etherase"/>
    <property type="match status" value="1"/>
</dbReference>
<name>K2H981_9RHOB</name>
<comment type="caution">
    <text evidence="4">The sequence shown here is derived from an EMBL/GenBank/DDBJ whole genome shotgun (WGS) entry which is preliminary data.</text>
</comment>
<dbReference type="Pfam" id="PF22645">
    <property type="entry name" value="GKRP_SIS_N"/>
    <property type="match status" value="1"/>
</dbReference>
<dbReference type="SUPFAM" id="SSF53697">
    <property type="entry name" value="SIS domain"/>
    <property type="match status" value="1"/>
</dbReference>
<evidence type="ECO:0000313" key="5">
    <source>
        <dbReference type="Proteomes" id="UP000006765"/>
    </source>
</evidence>